<protein>
    <recommendedName>
        <fullName evidence="3">DUF4136 domain-containing protein</fullName>
    </recommendedName>
</protein>
<gene>
    <name evidence="1" type="ORF">SOP96_04900</name>
</gene>
<dbReference type="RefSeq" id="WP_326319929.1">
    <property type="nucleotide sequence ID" value="NZ_JAYLAA010000018.1"/>
</dbReference>
<dbReference type="Proteomes" id="UP001348397">
    <property type="component" value="Unassembled WGS sequence"/>
</dbReference>
<evidence type="ECO:0000313" key="2">
    <source>
        <dbReference type="Proteomes" id="UP001348397"/>
    </source>
</evidence>
<sequence length="170" mass="19980">MKFKLSLSFLIYLSFFGIITSQTKNQNLNYQLGLMRKYFLEKNYTKYAEFVYPKVYELLGGKSRMIQVTRNSVNKMEQDGFNFIDLKFKSPSKFINFKNQIQFTITEKILMQTPKGKILAAYTMIGISEDQGKTWKFIDTSGKSKEMIRHYFPNLSKDLIIKAKTQKNIN</sequence>
<evidence type="ECO:0008006" key="3">
    <source>
        <dbReference type="Google" id="ProtNLM"/>
    </source>
</evidence>
<proteinExistence type="predicted"/>
<organism evidence="1 2">
    <name type="scientific">Chryseobacterium salviniae</name>
    <dbReference type="NCBI Taxonomy" id="3101750"/>
    <lineage>
        <taxon>Bacteria</taxon>
        <taxon>Pseudomonadati</taxon>
        <taxon>Bacteroidota</taxon>
        <taxon>Flavobacteriia</taxon>
        <taxon>Flavobacteriales</taxon>
        <taxon>Weeksellaceae</taxon>
        <taxon>Chryseobacterium group</taxon>
        <taxon>Chryseobacterium</taxon>
    </lineage>
</organism>
<reference evidence="1 2" key="1">
    <citation type="submission" date="2024-01" db="EMBL/GenBank/DDBJ databases">
        <title>Chryseobacterium sp. T9W2-O.</title>
        <authorList>
            <person name="Maltman C."/>
        </authorList>
    </citation>
    <scope>NUCLEOTIDE SEQUENCE [LARGE SCALE GENOMIC DNA]</scope>
    <source>
        <strain evidence="1 2">T9W2-O</strain>
    </source>
</reference>
<comment type="caution">
    <text evidence="1">The sequence shown here is derived from an EMBL/GenBank/DDBJ whole genome shotgun (WGS) entry which is preliminary data.</text>
</comment>
<name>A0ABU6HPS5_9FLAO</name>
<keyword evidence="2" id="KW-1185">Reference proteome</keyword>
<dbReference type="EMBL" id="JAYLAA010000018">
    <property type="protein sequence ID" value="MEC3875046.1"/>
    <property type="molecule type" value="Genomic_DNA"/>
</dbReference>
<evidence type="ECO:0000313" key="1">
    <source>
        <dbReference type="EMBL" id="MEC3875046.1"/>
    </source>
</evidence>
<accession>A0ABU6HPS5</accession>